<comment type="function">
    <text evidence="4">Nucleoside triphosphate pyrophosphatase that hydrolyzes dTTP and UTP. May have a dual role in cell division arrest and in preventing the incorporation of modified nucleotides into cellular nucleic acids.</text>
</comment>
<keyword evidence="6" id="KW-1185">Reference proteome</keyword>
<dbReference type="GO" id="GO:0005737">
    <property type="term" value="C:cytoplasm"/>
    <property type="evidence" value="ECO:0007669"/>
    <property type="project" value="UniProtKB-SubCell"/>
</dbReference>
<dbReference type="Pfam" id="PF02545">
    <property type="entry name" value="Maf"/>
    <property type="match status" value="1"/>
</dbReference>
<keyword evidence="3 4" id="KW-0546">Nucleotide metabolism</keyword>
<dbReference type="GO" id="GO:0009117">
    <property type="term" value="P:nucleotide metabolic process"/>
    <property type="evidence" value="ECO:0007669"/>
    <property type="project" value="UniProtKB-KW"/>
</dbReference>
<evidence type="ECO:0000256" key="1">
    <source>
        <dbReference type="ARBA" id="ARBA00001968"/>
    </source>
</evidence>
<dbReference type="NCBIfam" id="TIGR00172">
    <property type="entry name" value="maf"/>
    <property type="match status" value="1"/>
</dbReference>
<evidence type="ECO:0000313" key="5">
    <source>
        <dbReference type="EMBL" id="SHI62119.1"/>
    </source>
</evidence>
<accession>A0A1M6CME4</accession>
<dbReference type="InterPro" id="IPR029001">
    <property type="entry name" value="ITPase-like_fam"/>
</dbReference>
<keyword evidence="4" id="KW-0963">Cytoplasm</keyword>
<gene>
    <name evidence="5" type="ORF">SAMN05444417_1264</name>
</gene>
<dbReference type="STRING" id="1447782.SAMN05444417_1264"/>
<dbReference type="PANTHER" id="PTHR43213:SF5">
    <property type="entry name" value="BIFUNCTIONAL DTTP_UTP PYROPHOSPHATASE_METHYLTRANSFERASE PROTEIN-RELATED"/>
    <property type="match status" value="1"/>
</dbReference>
<feature type="site" description="Important for substrate specificity" evidence="4">
    <location>
        <position position="160"/>
    </location>
</feature>
<comment type="catalytic activity">
    <reaction evidence="4">
        <text>UTP + H2O = UMP + diphosphate + H(+)</text>
        <dbReference type="Rhea" id="RHEA:29395"/>
        <dbReference type="ChEBI" id="CHEBI:15377"/>
        <dbReference type="ChEBI" id="CHEBI:15378"/>
        <dbReference type="ChEBI" id="CHEBI:33019"/>
        <dbReference type="ChEBI" id="CHEBI:46398"/>
        <dbReference type="ChEBI" id="CHEBI:57865"/>
        <dbReference type="EC" id="3.6.1.9"/>
    </reaction>
</comment>
<feature type="site" description="Important for substrate specificity" evidence="4">
    <location>
        <position position="20"/>
    </location>
</feature>
<evidence type="ECO:0000256" key="2">
    <source>
        <dbReference type="ARBA" id="ARBA00022801"/>
    </source>
</evidence>
<evidence type="ECO:0000313" key="6">
    <source>
        <dbReference type="Proteomes" id="UP000184292"/>
    </source>
</evidence>
<dbReference type="GO" id="GO:0036221">
    <property type="term" value="F:UTP diphosphatase activity"/>
    <property type="evidence" value="ECO:0007669"/>
    <property type="project" value="RHEA"/>
</dbReference>
<keyword evidence="2 4" id="KW-0378">Hydrolase</keyword>
<dbReference type="SUPFAM" id="SSF52972">
    <property type="entry name" value="ITPase-like"/>
    <property type="match status" value="1"/>
</dbReference>
<dbReference type="HAMAP" id="MF_00528">
    <property type="entry name" value="Maf"/>
    <property type="match status" value="1"/>
</dbReference>
<dbReference type="InterPro" id="IPR003697">
    <property type="entry name" value="Maf-like"/>
</dbReference>
<dbReference type="EC" id="3.6.1.9" evidence="4"/>
<comment type="catalytic activity">
    <reaction evidence="4">
        <text>dTTP + H2O = dTMP + diphosphate + H(+)</text>
        <dbReference type="Rhea" id="RHEA:28534"/>
        <dbReference type="ChEBI" id="CHEBI:15377"/>
        <dbReference type="ChEBI" id="CHEBI:15378"/>
        <dbReference type="ChEBI" id="CHEBI:33019"/>
        <dbReference type="ChEBI" id="CHEBI:37568"/>
        <dbReference type="ChEBI" id="CHEBI:63528"/>
        <dbReference type="EC" id="3.6.1.9"/>
    </reaction>
</comment>
<dbReference type="EMBL" id="FQYO01000002">
    <property type="protein sequence ID" value="SHI62119.1"/>
    <property type="molecule type" value="Genomic_DNA"/>
</dbReference>
<organism evidence="5 6">
    <name type="scientific">Wenxinia saemankumensis</name>
    <dbReference type="NCBI Taxonomy" id="1447782"/>
    <lineage>
        <taxon>Bacteria</taxon>
        <taxon>Pseudomonadati</taxon>
        <taxon>Pseudomonadota</taxon>
        <taxon>Alphaproteobacteria</taxon>
        <taxon>Rhodobacterales</taxon>
        <taxon>Roseobacteraceae</taxon>
        <taxon>Wenxinia</taxon>
    </lineage>
</organism>
<dbReference type="PIRSF" id="PIRSF006305">
    <property type="entry name" value="Maf"/>
    <property type="match status" value="1"/>
</dbReference>
<dbReference type="GO" id="GO:0036218">
    <property type="term" value="F:dTTP diphosphatase activity"/>
    <property type="evidence" value="ECO:0007669"/>
    <property type="project" value="RHEA"/>
</dbReference>
<comment type="subcellular location">
    <subcellularLocation>
        <location evidence="4">Cytoplasm</location>
    </subcellularLocation>
</comment>
<dbReference type="Gene3D" id="3.90.950.10">
    <property type="match status" value="1"/>
</dbReference>
<sequence>MQGPRDGARPRLILGSASPRRRELLAQIGVVPDETTPPDIDERPARGELPRAYVGRIAAQKAQAVEAGPDEIVLCADTTVALGRRILGKPADADEARAFLVALSGRRHTVLTAVALRRGDRVWSRIVEAQVKLKRLSGDEIAGYLATGDWQGKAGAYAIQGPAGAFVPWIRGSYTAIVGLPLAETAQMLAAAGHPVWRTP</sequence>
<dbReference type="Proteomes" id="UP000184292">
    <property type="component" value="Unassembled WGS sequence"/>
</dbReference>
<dbReference type="OrthoDB" id="9807767at2"/>
<dbReference type="AlphaFoldDB" id="A0A1M6CME4"/>
<evidence type="ECO:0000256" key="3">
    <source>
        <dbReference type="ARBA" id="ARBA00023080"/>
    </source>
</evidence>
<protein>
    <recommendedName>
        <fullName evidence="4">dTTP/UTP pyrophosphatase</fullName>
        <shortName evidence="4">dTTPase/UTPase</shortName>
        <ecNumber evidence="4">3.6.1.9</ecNumber>
    </recommendedName>
    <alternativeName>
        <fullName evidence="4">Nucleoside triphosphate pyrophosphatase</fullName>
    </alternativeName>
    <alternativeName>
        <fullName evidence="4">Nucleotide pyrophosphatase</fullName>
        <shortName evidence="4">Nucleotide PPase</shortName>
    </alternativeName>
</protein>
<feature type="active site" description="Proton acceptor" evidence="4">
    <location>
        <position position="77"/>
    </location>
</feature>
<reference evidence="5 6" key="1">
    <citation type="submission" date="2016-11" db="EMBL/GenBank/DDBJ databases">
        <authorList>
            <person name="Jaros S."/>
            <person name="Januszkiewicz K."/>
            <person name="Wedrychowicz H."/>
        </authorList>
    </citation>
    <scope>NUCLEOTIDE SEQUENCE [LARGE SCALE GENOMIC DNA]</scope>
    <source>
        <strain evidence="5 6">DSM 100565</strain>
    </source>
</reference>
<dbReference type="CDD" id="cd00555">
    <property type="entry name" value="Maf"/>
    <property type="match status" value="1"/>
</dbReference>
<dbReference type="RefSeq" id="WP_139300492.1">
    <property type="nucleotide sequence ID" value="NZ_FQYO01000002.1"/>
</dbReference>
<name>A0A1M6CME4_9RHOB</name>
<feature type="site" description="Important for substrate specificity" evidence="4">
    <location>
        <position position="78"/>
    </location>
</feature>
<evidence type="ECO:0000256" key="4">
    <source>
        <dbReference type="HAMAP-Rule" id="MF_00528"/>
    </source>
</evidence>
<comment type="caution">
    <text evidence="4">Lacks conserved residue(s) required for the propagation of feature annotation.</text>
</comment>
<comment type="similarity">
    <text evidence="4">Belongs to the Maf family. YhdE subfamily.</text>
</comment>
<comment type="cofactor">
    <cofactor evidence="1 4">
        <name>a divalent metal cation</name>
        <dbReference type="ChEBI" id="CHEBI:60240"/>
    </cofactor>
</comment>
<proteinExistence type="inferred from homology"/>
<dbReference type="PANTHER" id="PTHR43213">
    <property type="entry name" value="BIFUNCTIONAL DTTP/UTP PYROPHOSPHATASE/METHYLTRANSFERASE PROTEIN-RELATED"/>
    <property type="match status" value="1"/>
</dbReference>